<reference evidence="2 3" key="1">
    <citation type="submission" date="2019-09" db="EMBL/GenBank/DDBJ databases">
        <title>A chromosome-level genome assembly of the Chinese tupelo Nyssa sinensis.</title>
        <authorList>
            <person name="Yang X."/>
            <person name="Kang M."/>
            <person name="Yang Y."/>
            <person name="Xiong H."/>
            <person name="Wang M."/>
            <person name="Zhang Z."/>
            <person name="Wang Z."/>
            <person name="Wu H."/>
            <person name="Ma T."/>
            <person name="Liu J."/>
            <person name="Xi Z."/>
        </authorList>
    </citation>
    <scope>NUCLEOTIDE SEQUENCE [LARGE SCALE GENOMIC DNA]</scope>
    <source>
        <strain evidence="2">J267</strain>
        <tissue evidence="2">Leaf</tissue>
    </source>
</reference>
<protein>
    <submittedName>
        <fullName evidence="2">Uncharacterized protein</fullName>
    </submittedName>
</protein>
<feature type="compositionally biased region" description="Polar residues" evidence="1">
    <location>
        <begin position="30"/>
        <end position="46"/>
    </location>
</feature>
<evidence type="ECO:0000256" key="1">
    <source>
        <dbReference type="SAM" id="MobiDB-lite"/>
    </source>
</evidence>
<name>A0A5J5BQE4_9ASTE</name>
<dbReference type="AlphaFoldDB" id="A0A5J5BQE4"/>
<evidence type="ECO:0000313" key="3">
    <source>
        <dbReference type="Proteomes" id="UP000325577"/>
    </source>
</evidence>
<keyword evidence="3" id="KW-1185">Reference proteome</keyword>
<sequence>MEEQGRYRQMMFKKQKSGIDKLKATLSTLENPSAQLTNAVQNSPSKNEPGPGASRVDCRETKNDPINLTRASDEVSRELGEKQKAPENAQTCSETLSVFLGPKMLENSKEDLCLWSYNNLEKRSVIKRAVELFWYPLARICDNVNIGKDEQGANNEVSEYGKLEEDPNIEVVEENCLQWLCCFTSQCWKKNAGKMFPWIACLEAVTLEVQVTVEASSDMAKKHCTVQL</sequence>
<evidence type="ECO:0000313" key="2">
    <source>
        <dbReference type="EMBL" id="KAA8543411.1"/>
    </source>
</evidence>
<gene>
    <name evidence="2" type="ORF">F0562_021094</name>
</gene>
<dbReference type="OrthoDB" id="10603108at2759"/>
<feature type="region of interest" description="Disordered" evidence="1">
    <location>
        <begin position="30"/>
        <end position="63"/>
    </location>
</feature>
<dbReference type="EMBL" id="CM018034">
    <property type="protein sequence ID" value="KAA8543411.1"/>
    <property type="molecule type" value="Genomic_DNA"/>
</dbReference>
<dbReference type="Proteomes" id="UP000325577">
    <property type="component" value="Linkage Group LG11"/>
</dbReference>
<organism evidence="2 3">
    <name type="scientific">Nyssa sinensis</name>
    <dbReference type="NCBI Taxonomy" id="561372"/>
    <lineage>
        <taxon>Eukaryota</taxon>
        <taxon>Viridiplantae</taxon>
        <taxon>Streptophyta</taxon>
        <taxon>Embryophyta</taxon>
        <taxon>Tracheophyta</taxon>
        <taxon>Spermatophyta</taxon>
        <taxon>Magnoliopsida</taxon>
        <taxon>eudicotyledons</taxon>
        <taxon>Gunneridae</taxon>
        <taxon>Pentapetalae</taxon>
        <taxon>asterids</taxon>
        <taxon>Cornales</taxon>
        <taxon>Nyssaceae</taxon>
        <taxon>Nyssa</taxon>
    </lineage>
</organism>
<proteinExistence type="predicted"/>
<accession>A0A5J5BQE4</accession>